<keyword evidence="1" id="KW-0732">Signal</keyword>
<evidence type="ECO:0000256" key="1">
    <source>
        <dbReference type="SAM" id="SignalP"/>
    </source>
</evidence>
<comment type="caution">
    <text evidence="3">The sequence shown here is derived from an EMBL/GenBank/DDBJ whole genome shotgun (WGS) entry which is preliminary data.</text>
</comment>
<organism evidence="3 4">
    <name type="scientific">Marasmius crinis-equi</name>
    <dbReference type="NCBI Taxonomy" id="585013"/>
    <lineage>
        <taxon>Eukaryota</taxon>
        <taxon>Fungi</taxon>
        <taxon>Dikarya</taxon>
        <taxon>Basidiomycota</taxon>
        <taxon>Agaricomycotina</taxon>
        <taxon>Agaricomycetes</taxon>
        <taxon>Agaricomycetidae</taxon>
        <taxon>Agaricales</taxon>
        <taxon>Marasmiineae</taxon>
        <taxon>Marasmiaceae</taxon>
        <taxon>Marasmius</taxon>
    </lineage>
</organism>
<evidence type="ECO:0008006" key="5">
    <source>
        <dbReference type="Google" id="ProtNLM"/>
    </source>
</evidence>
<dbReference type="EMBL" id="JBAHYK010000074">
    <property type="protein sequence ID" value="KAL0579039.1"/>
    <property type="molecule type" value="Genomic_DNA"/>
</dbReference>
<gene>
    <name evidence="2" type="ORF">V5O48_002971</name>
    <name evidence="3" type="ORF">V5O48_002982</name>
</gene>
<proteinExistence type="predicted"/>
<dbReference type="Proteomes" id="UP001465976">
    <property type="component" value="Unassembled WGS sequence"/>
</dbReference>
<keyword evidence="4" id="KW-1185">Reference proteome</keyword>
<feature type="signal peptide" evidence="1">
    <location>
        <begin position="1"/>
        <end position="18"/>
    </location>
</feature>
<name>A0ABR3FUA1_9AGAR</name>
<dbReference type="SUPFAM" id="SSF50370">
    <property type="entry name" value="Ricin B-like lectins"/>
    <property type="match status" value="1"/>
</dbReference>
<dbReference type="InterPro" id="IPR035992">
    <property type="entry name" value="Ricin_B-like_lectins"/>
</dbReference>
<sequence length="300" mass="31465">MFSQLFAVSVLAATMVSARPLADRSIGKCTPTFQGEPVSIVAAADLIAVDGVDSFFIQQDGQDPSNFIIKDAANPNNAVTAHGNDLALMLASDSGNKQYQLFEIACDSCAAVGNVLADACTIQTKGHNLCFDASSNVLQPCDGSSDQLFSIAKSSAFAKRVAARDEACTPTFDGNPITVFSADASLTVDGVTNFFVQQDGQDPANFIFKDAADPNMAVTIGGDGDDLVLKAASDAGNHPYQLFEVSCQLCLPVDPLRNVVADACTVKAKGKNLCLDAHGFNLQACDGSGDQLFTFNLSRL</sequence>
<feature type="chain" id="PRO_5045031717" description="Ricin B lectin domain-containing protein" evidence="1">
    <location>
        <begin position="19"/>
        <end position="300"/>
    </location>
</feature>
<evidence type="ECO:0000313" key="4">
    <source>
        <dbReference type="Proteomes" id="UP001465976"/>
    </source>
</evidence>
<accession>A0ABR3FUA1</accession>
<reference evidence="3 4" key="1">
    <citation type="submission" date="2024-02" db="EMBL/GenBank/DDBJ databases">
        <title>A draft genome for the cacao thread blight pathogen Marasmius crinis-equi.</title>
        <authorList>
            <person name="Cohen S.P."/>
            <person name="Baruah I.K."/>
            <person name="Amoako-Attah I."/>
            <person name="Bukari Y."/>
            <person name="Meinhardt L.W."/>
            <person name="Bailey B.A."/>
        </authorList>
    </citation>
    <scope>NUCLEOTIDE SEQUENCE [LARGE SCALE GENOMIC DNA]</scope>
    <source>
        <strain evidence="3 4">GH-76</strain>
    </source>
</reference>
<evidence type="ECO:0000313" key="3">
    <source>
        <dbReference type="EMBL" id="KAL0579039.1"/>
    </source>
</evidence>
<protein>
    <recommendedName>
        <fullName evidence="5">Ricin B lectin domain-containing protein</fullName>
    </recommendedName>
</protein>
<evidence type="ECO:0000313" key="2">
    <source>
        <dbReference type="EMBL" id="KAL0579028.1"/>
    </source>
</evidence>
<dbReference type="EMBL" id="JBAHYK010000074">
    <property type="protein sequence ID" value="KAL0579028.1"/>
    <property type="molecule type" value="Genomic_DNA"/>
</dbReference>